<dbReference type="PANTHER" id="PTHR30055">
    <property type="entry name" value="HTH-TYPE TRANSCRIPTIONAL REGULATOR RUTR"/>
    <property type="match status" value="1"/>
</dbReference>
<protein>
    <submittedName>
        <fullName evidence="6">TetR/AcrR family transcriptional regulator</fullName>
    </submittedName>
</protein>
<reference evidence="7" key="1">
    <citation type="journal article" date="2019" name="Int. J. Syst. Evol. Microbiol.">
        <title>The Global Catalogue of Microorganisms (GCM) 10K type strain sequencing project: providing services to taxonomists for standard genome sequencing and annotation.</title>
        <authorList>
            <consortium name="The Broad Institute Genomics Platform"/>
            <consortium name="The Broad Institute Genome Sequencing Center for Infectious Disease"/>
            <person name="Wu L."/>
            <person name="Ma J."/>
        </authorList>
    </citation>
    <scope>NUCLEOTIDE SEQUENCE [LARGE SCALE GENOMIC DNA]</scope>
    <source>
        <strain evidence="7">CCUG 43114</strain>
    </source>
</reference>
<dbReference type="Proteomes" id="UP001596122">
    <property type="component" value="Unassembled WGS sequence"/>
</dbReference>
<keyword evidence="2 4" id="KW-0238">DNA-binding</keyword>
<dbReference type="SUPFAM" id="SSF48498">
    <property type="entry name" value="Tetracyclin repressor-like, C-terminal domain"/>
    <property type="match status" value="1"/>
</dbReference>
<dbReference type="RefSeq" id="WP_340269631.1">
    <property type="nucleotide sequence ID" value="NZ_JBBEOG010000004.1"/>
</dbReference>
<proteinExistence type="predicted"/>
<dbReference type="InterPro" id="IPR001647">
    <property type="entry name" value="HTH_TetR"/>
</dbReference>
<keyword evidence="3" id="KW-0804">Transcription</keyword>
<dbReference type="Gene3D" id="1.10.357.10">
    <property type="entry name" value="Tetracycline Repressor, domain 2"/>
    <property type="match status" value="1"/>
</dbReference>
<dbReference type="SUPFAM" id="SSF46689">
    <property type="entry name" value="Homeodomain-like"/>
    <property type="match status" value="1"/>
</dbReference>
<dbReference type="PROSITE" id="PS50977">
    <property type="entry name" value="HTH_TETR_2"/>
    <property type="match status" value="1"/>
</dbReference>
<evidence type="ECO:0000256" key="4">
    <source>
        <dbReference type="PROSITE-ProRule" id="PRU00335"/>
    </source>
</evidence>
<organism evidence="6 7">
    <name type="scientific">Aquipuribacter nitratireducens</name>
    <dbReference type="NCBI Taxonomy" id="650104"/>
    <lineage>
        <taxon>Bacteria</taxon>
        <taxon>Bacillati</taxon>
        <taxon>Actinomycetota</taxon>
        <taxon>Actinomycetes</taxon>
        <taxon>Micrococcales</taxon>
        <taxon>Intrasporangiaceae</taxon>
        <taxon>Aquipuribacter</taxon>
    </lineage>
</organism>
<gene>
    <name evidence="6" type="ORF">ACFPJ6_12825</name>
</gene>
<evidence type="ECO:0000313" key="6">
    <source>
        <dbReference type="EMBL" id="MFC5381674.1"/>
    </source>
</evidence>
<evidence type="ECO:0000313" key="7">
    <source>
        <dbReference type="Proteomes" id="UP001596122"/>
    </source>
</evidence>
<accession>A0ABW0GPW3</accession>
<evidence type="ECO:0000259" key="5">
    <source>
        <dbReference type="PROSITE" id="PS50977"/>
    </source>
</evidence>
<name>A0ABW0GPW3_9MICO</name>
<evidence type="ECO:0000256" key="1">
    <source>
        <dbReference type="ARBA" id="ARBA00023015"/>
    </source>
</evidence>
<comment type="caution">
    <text evidence="6">The sequence shown here is derived from an EMBL/GenBank/DDBJ whole genome shotgun (WGS) entry which is preliminary data.</text>
</comment>
<feature type="DNA-binding region" description="H-T-H motif" evidence="4">
    <location>
        <begin position="29"/>
        <end position="48"/>
    </location>
</feature>
<evidence type="ECO:0000256" key="2">
    <source>
        <dbReference type="ARBA" id="ARBA00023125"/>
    </source>
</evidence>
<dbReference type="InterPro" id="IPR050109">
    <property type="entry name" value="HTH-type_TetR-like_transc_reg"/>
</dbReference>
<dbReference type="InterPro" id="IPR011075">
    <property type="entry name" value="TetR_C"/>
</dbReference>
<keyword evidence="1" id="KW-0805">Transcription regulation</keyword>
<dbReference type="InterPro" id="IPR036271">
    <property type="entry name" value="Tet_transcr_reg_TetR-rel_C_sf"/>
</dbReference>
<dbReference type="Pfam" id="PF16859">
    <property type="entry name" value="TetR_C_11"/>
    <property type="match status" value="1"/>
</dbReference>
<dbReference type="Pfam" id="PF00440">
    <property type="entry name" value="TetR_N"/>
    <property type="match status" value="1"/>
</dbReference>
<evidence type="ECO:0000256" key="3">
    <source>
        <dbReference type="ARBA" id="ARBA00023163"/>
    </source>
</evidence>
<dbReference type="InterPro" id="IPR009057">
    <property type="entry name" value="Homeodomain-like_sf"/>
</dbReference>
<dbReference type="PANTHER" id="PTHR30055:SF148">
    <property type="entry name" value="TETR-FAMILY TRANSCRIPTIONAL REGULATOR"/>
    <property type="match status" value="1"/>
</dbReference>
<dbReference type="EMBL" id="JBHSLD010000009">
    <property type="protein sequence ID" value="MFC5381674.1"/>
    <property type="molecule type" value="Genomic_DNA"/>
</dbReference>
<sequence>MDSRVLRTRRDVLTAAMDELVEGGWDAVTHARVAGRAGYAKATLYAHWPDRLALVRDAFDQVGRMPHHEPTGDLRADLVGELVSFRTAMTEHRLDRALAVLAERAGPVPELVEVRRRFVEDGERPMRLLLAPVLSGARLEAATAMLCGAVVHATLLHGAPPTDEEVEAAVDLVLVGVTGA</sequence>
<keyword evidence="7" id="KW-1185">Reference proteome</keyword>
<feature type="domain" description="HTH tetR-type" evidence="5">
    <location>
        <begin position="6"/>
        <end position="66"/>
    </location>
</feature>